<proteinExistence type="predicted"/>
<organism evidence="1 2">
    <name type="scientific">Dethiosulfatarculus sandiegensis</name>
    <dbReference type="NCBI Taxonomy" id="1429043"/>
    <lineage>
        <taxon>Bacteria</taxon>
        <taxon>Pseudomonadati</taxon>
        <taxon>Thermodesulfobacteriota</taxon>
        <taxon>Desulfarculia</taxon>
        <taxon>Desulfarculales</taxon>
        <taxon>Desulfarculaceae</taxon>
        <taxon>Dethiosulfatarculus</taxon>
    </lineage>
</organism>
<dbReference type="OrthoDB" id="5291250at2"/>
<sequence>MSRFIQLHMLTSYPPANLNRDDLGRPKTAIMGGAQRLRISSQCLKRTWRTSPVVEEALKGNLGQRTRRMGRVLLGNLLEKGIDKEKAVACTSALVEFFGTIEKPKKGDDKPKEEKLLDIKELFFFSPEEKKAMEEMALRYLEEGKLPTEKDSKEIMGQTQTAVDLALFGRMVAKQPAYNVEAAAQVAHALSVHEVAVEEDFFSAVDELNEGEEDMGAGHIGETEFAAGYFYLYACINYDLLVKNLGGDRELADKGIRAFVEAMATSAPKGKINSFGSYAYTSYCLAEKGSRQPRSLSVSFLNPVKSKNMLTEAISALENTRDDMDAAYGPCAEDSYVMNVPERKGTLPELLDFIAG</sequence>
<protein>
    <submittedName>
        <fullName evidence="1">CRISPR-associated protein Cse4</fullName>
    </submittedName>
</protein>
<comment type="caution">
    <text evidence="1">The sequence shown here is derived from an EMBL/GenBank/DDBJ whole genome shotgun (WGS) entry which is preliminary data.</text>
</comment>
<name>A0A0D2G785_9BACT</name>
<dbReference type="AlphaFoldDB" id="A0A0D2G785"/>
<evidence type="ECO:0000313" key="2">
    <source>
        <dbReference type="Proteomes" id="UP000032233"/>
    </source>
</evidence>
<evidence type="ECO:0000313" key="1">
    <source>
        <dbReference type="EMBL" id="KIX10837.1"/>
    </source>
</evidence>
<keyword evidence="2" id="KW-1185">Reference proteome</keyword>
<dbReference type="EMBL" id="AZAC01000078">
    <property type="protein sequence ID" value="KIX10837.1"/>
    <property type="molecule type" value="Genomic_DNA"/>
</dbReference>
<dbReference type="RefSeq" id="WP_044352602.1">
    <property type="nucleotide sequence ID" value="NZ_AZAC01000078.1"/>
</dbReference>
<dbReference type="NCBIfam" id="TIGR01869">
    <property type="entry name" value="casC_Cse4"/>
    <property type="match status" value="1"/>
</dbReference>
<dbReference type="PATRIC" id="fig|1429043.3.peg.5629"/>
<dbReference type="Pfam" id="PF09344">
    <property type="entry name" value="Cas_CT1975"/>
    <property type="match status" value="1"/>
</dbReference>
<dbReference type="Proteomes" id="UP000032233">
    <property type="component" value="Unassembled WGS sequence"/>
</dbReference>
<gene>
    <name evidence="1" type="ORF">X474_26580</name>
</gene>
<dbReference type="FunCoup" id="A0A0D2G785">
    <property type="interactions" value="42"/>
</dbReference>
<dbReference type="InParanoid" id="A0A0D2G785"/>
<accession>A0A0D2G785</accession>
<reference evidence="1 2" key="1">
    <citation type="submission" date="2013-11" db="EMBL/GenBank/DDBJ databases">
        <title>Metagenomic analysis of a methanogenic consortium involved in long chain n-alkane degradation.</title>
        <authorList>
            <person name="Davidova I.A."/>
            <person name="Callaghan A.V."/>
            <person name="Wawrik B."/>
            <person name="Pruitt S."/>
            <person name="Marks C."/>
            <person name="Duncan K.E."/>
            <person name="Suflita J.M."/>
        </authorList>
    </citation>
    <scope>NUCLEOTIDE SEQUENCE [LARGE SCALE GENOMIC DNA]</scope>
    <source>
        <strain evidence="1 2">SPR</strain>
    </source>
</reference>
<dbReference type="STRING" id="1429043.X474_26580"/>
<dbReference type="InterPro" id="IPR010148">
    <property type="entry name" value="CRISPR-assoc_prot_CT1975"/>
</dbReference>